<evidence type="ECO:0000313" key="2">
    <source>
        <dbReference type="Proteomes" id="UP000600918"/>
    </source>
</evidence>
<comment type="caution">
    <text evidence="1">The sequence shown here is derived from an EMBL/GenBank/DDBJ whole genome shotgun (WGS) entry which is preliminary data.</text>
</comment>
<dbReference type="AlphaFoldDB" id="A0A834PF83"/>
<gene>
    <name evidence="1" type="ORF">H0235_001043</name>
</gene>
<dbReference type="EMBL" id="JACSDY010000001">
    <property type="protein sequence ID" value="KAF7438652.1"/>
    <property type="molecule type" value="Genomic_DNA"/>
</dbReference>
<proteinExistence type="predicted"/>
<name>A0A834PF83_VESPE</name>
<accession>A0A834PF83</accession>
<reference evidence="1" key="1">
    <citation type="journal article" date="2020" name="G3 (Bethesda)">
        <title>High-Quality Assemblies for Three Invasive Social Wasps from the &lt;i&gt;Vespula&lt;/i&gt; Genus.</title>
        <authorList>
            <person name="Harrop T.W.R."/>
            <person name="Guhlin J."/>
            <person name="McLaughlin G.M."/>
            <person name="Permina E."/>
            <person name="Stockwell P."/>
            <person name="Gilligan J."/>
            <person name="Le Lec M.F."/>
            <person name="Gruber M.A.M."/>
            <person name="Quinn O."/>
            <person name="Lovegrove M."/>
            <person name="Duncan E.J."/>
            <person name="Remnant E.J."/>
            <person name="Van Eeckhoven J."/>
            <person name="Graham B."/>
            <person name="Knapp R.A."/>
            <person name="Langford K.W."/>
            <person name="Kronenberg Z."/>
            <person name="Press M.O."/>
            <person name="Eacker S.M."/>
            <person name="Wilson-Rankin E.E."/>
            <person name="Purcell J."/>
            <person name="Lester P.J."/>
            <person name="Dearden P.K."/>
        </authorList>
    </citation>
    <scope>NUCLEOTIDE SEQUENCE</scope>
    <source>
        <strain evidence="1">Volc-1</strain>
    </source>
</reference>
<evidence type="ECO:0000313" key="1">
    <source>
        <dbReference type="EMBL" id="KAF7438652.1"/>
    </source>
</evidence>
<protein>
    <submittedName>
        <fullName evidence="1">Uncharacterized protein</fullName>
    </submittedName>
</protein>
<organism evidence="1 2">
    <name type="scientific">Vespula pensylvanica</name>
    <name type="common">Western yellow jacket</name>
    <name type="synonym">Wasp</name>
    <dbReference type="NCBI Taxonomy" id="30213"/>
    <lineage>
        <taxon>Eukaryota</taxon>
        <taxon>Metazoa</taxon>
        <taxon>Ecdysozoa</taxon>
        <taxon>Arthropoda</taxon>
        <taxon>Hexapoda</taxon>
        <taxon>Insecta</taxon>
        <taxon>Pterygota</taxon>
        <taxon>Neoptera</taxon>
        <taxon>Endopterygota</taxon>
        <taxon>Hymenoptera</taxon>
        <taxon>Apocrita</taxon>
        <taxon>Aculeata</taxon>
        <taxon>Vespoidea</taxon>
        <taxon>Vespidae</taxon>
        <taxon>Vespinae</taxon>
        <taxon>Vespula</taxon>
    </lineage>
</organism>
<keyword evidence="2" id="KW-1185">Reference proteome</keyword>
<sequence>MATVSHIKEMESENSSESATIDVLLKKLFDSRTSSKSQWILRNPLTINSYAEIVKRLKRKHPINLLETRGRGGDINLGAIKVEDRRSSFREATVSVGKTRVTPRLTPCIQDPRPFAGNMSYDVALRDSTTLVPEPYTDILLRLCLVSLSFTFSLWPPFKRFPAARKMLPFANIREVPICQRLRMN</sequence>
<dbReference type="Proteomes" id="UP000600918">
    <property type="component" value="Unassembled WGS sequence"/>
</dbReference>